<name>A0A317KWF5_9BACI</name>
<keyword evidence="2" id="KW-1185">Reference proteome</keyword>
<dbReference type="RefSeq" id="WP_109985519.1">
    <property type="nucleotide sequence ID" value="NZ_JAJUIE010000005.1"/>
</dbReference>
<dbReference type="Proteomes" id="UP000245624">
    <property type="component" value="Unassembled WGS sequence"/>
</dbReference>
<evidence type="ECO:0000313" key="1">
    <source>
        <dbReference type="EMBL" id="PWU66778.1"/>
    </source>
</evidence>
<dbReference type="OrthoDB" id="1683552at2"/>
<comment type="caution">
    <text evidence="1">The sequence shown here is derived from an EMBL/GenBank/DDBJ whole genome shotgun (WGS) entry which is preliminary data.</text>
</comment>
<protein>
    <submittedName>
        <fullName evidence="1">Uncharacterized protein</fullName>
    </submittedName>
</protein>
<gene>
    <name evidence="1" type="ORF">DLJ74_18055</name>
</gene>
<reference evidence="1 2" key="1">
    <citation type="submission" date="2018-05" db="EMBL/GenBank/DDBJ databases">
        <title>Genomic analysis of Gracilibacillus dipsosauri DD1 reveals novel features of a salt-tolerant amylase.</title>
        <authorList>
            <person name="Deutch C.E."/>
            <person name="Yang S."/>
        </authorList>
    </citation>
    <scope>NUCLEOTIDE SEQUENCE [LARGE SCALE GENOMIC DNA]</scope>
    <source>
        <strain evidence="1 2">DD1</strain>
    </source>
</reference>
<accession>A0A317KWF5</accession>
<evidence type="ECO:0000313" key="2">
    <source>
        <dbReference type="Proteomes" id="UP000245624"/>
    </source>
</evidence>
<dbReference type="EMBL" id="QGTD01000020">
    <property type="protein sequence ID" value="PWU66778.1"/>
    <property type="molecule type" value="Genomic_DNA"/>
</dbReference>
<dbReference type="AlphaFoldDB" id="A0A317KWF5"/>
<organism evidence="1 2">
    <name type="scientific">Gracilibacillus dipsosauri</name>
    <dbReference type="NCBI Taxonomy" id="178340"/>
    <lineage>
        <taxon>Bacteria</taxon>
        <taxon>Bacillati</taxon>
        <taxon>Bacillota</taxon>
        <taxon>Bacilli</taxon>
        <taxon>Bacillales</taxon>
        <taxon>Bacillaceae</taxon>
        <taxon>Gracilibacillus</taxon>
    </lineage>
</organism>
<sequence length="83" mass="9273">MFVCLVCNGMESFSYTCPACHTEMRDGGKVVDFYGDYSPYIEIEDGKMIDGDPVSSDEHRCIHFGVCPACSYVQEVSIEEDTI</sequence>
<proteinExistence type="predicted"/>